<proteinExistence type="predicted"/>
<dbReference type="Proteomes" id="UP000554482">
    <property type="component" value="Unassembled WGS sequence"/>
</dbReference>
<keyword evidence="1" id="KW-0472">Membrane</keyword>
<gene>
    <name evidence="1" type="ORF">FRX31_025802</name>
</gene>
<dbReference type="OrthoDB" id="753811at2759"/>
<dbReference type="Gene3D" id="3.10.450.50">
    <property type="match status" value="1"/>
</dbReference>
<keyword evidence="2" id="KW-1185">Reference proteome</keyword>
<dbReference type="EMBL" id="JABWDY010031868">
    <property type="protein sequence ID" value="KAF5184609.1"/>
    <property type="molecule type" value="Genomic_DNA"/>
</dbReference>
<dbReference type="SUPFAM" id="SSF54427">
    <property type="entry name" value="NTF2-like"/>
    <property type="match status" value="1"/>
</dbReference>
<name>A0A7J6VHN7_THATH</name>
<organism evidence="1 2">
    <name type="scientific">Thalictrum thalictroides</name>
    <name type="common">Rue-anemone</name>
    <name type="synonym">Anemone thalictroides</name>
    <dbReference type="NCBI Taxonomy" id="46969"/>
    <lineage>
        <taxon>Eukaryota</taxon>
        <taxon>Viridiplantae</taxon>
        <taxon>Streptophyta</taxon>
        <taxon>Embryophyta</taxon>
        <taxon>Tracheophyta</taxon>
        <taxon>Spermatophyta</taxon>
        <taxon>Magnoliopsida</taxon>
        <taxon>Ranunculales</taxon>
        <taxon>Ranunculaceae</taxon>
        <taxon>Thalictroideae</taxon>
        <taxon>Thalictrum</taxon>
    </lineage>
</organism>
<evidence type="ECO:0000313" key="1">
    <source>
        <dbReference type="EMBL" id="KAF5184609.1"/>
    </source>
</evidence>
<keyword evidence="1" id="KW-0812">Transmembrane</keyword>
<evidence type="ECO:0000313" key="2">
    <source>
        <dbReference type="Proteomes" id="UP000554482"/>
    </source>
</evidence>
<reference evidence="1 2" key="1">
    <citation type="submission" date="2020-06" db="EMBL/GenBank/DDBJ databases">
        <title>Transcriptomic and genomic resources for Thalictrum thalictroides and T. hernandezii: Facilitating candidate gene discovery in an emerging model plant lineage.</title>
        <authorList>
            <person name="Arias T."/>
            <person name="Riano-Pachon D.M."/>
            <person name="Di Stilio V.S."/>
        </authorList>
    </citation>
    <scope>NUCLEOTIDE SEQUENCE [LARGE SCALE GENOMIC DNA]</scope>
    <source>
        <strain evidence="2">cv. WT478/WT964</strain>
        <tissue evidence="1">Leaves</tissue>
    </source>
</reference>
<comment type="caution">
    <text evidence="1">The sequence shown here is derived from an EMBL/GenBank/DDBJ whole genome shotgun (WGS) entry which is preliminary data.</text>
</comment>
<dbReference type="AlphaFoldDB" id="A0A7J6VHN7"/>
<accession>A0A7J6VHN7</accession>
<dbReference type="PANTHER" id="PTHR33698:SF6">
    <property type="entry name" value="TRANSMEMBRANE PROTEIN"/>
    <property type="match status" value="1"/>
</dbReference>
<dbReference type="InterPro" id="IPR032710">
    <property type="entry name" value="NTF2-like_dom_sf"/>
</dbReference>
<sequence>MISTSILSVQTSPDMFSLSPKTTITTKFDSRKKDSTHTFAANHVQKPTHRAVRVSFNQDKALIQRSFFSRNGDSLLVPFGYKTSGHPEDDHRALEAVLKLYSAIKQRNLGEISNVIGEECRCFCNFIPNFHPFYGKKQVMELFSYIMKYMGEHIEFVVQPTLHDGMTVSVKWRLEWAKTHKPLGNGFSFYVCHTYQGKVVIK</sequence>
<protein>
    <submittedName>
        <fullName evidence="1">Transmembrane protein</fullName>
    </submittedName>
</protein>
<dbReference type="PANTHER" id="PTHR33698">
    <property type="entry name" value="NUCLEAR TRANSPORT FACTOR 2 (NTF2)-LIKE PROTEIN"/>
    <property type="match status" value="1"/>
</dbReference>